<feature type="compositionally biased region" description="Low complexity" evidence="2">
    <location>
        <begin position="41"/>
        <end position="54"/>
    </location>
</feature>
<dbReference type="Proteomes" id="UP001215151">
    <property type="component" value="Unassembled WGS sequence"/>
</dbReference>
<feature type="region of interest" description="Disordered" evidence="2">
    <location>
        <begin position="404"/>
        <end position="607"/>
    </location>
</feature>
<evidence type="ECO:0000313" key="4">
    <source>
        <dbReference type="Proteomes" id="UP001215151"/>
    </source>
</evidence>
<dbReference type="AlphaFoldDB" id="A0AAD7U294"/>
<gene>
    <name evidence="3" type="ORF">ONZ51_g1090</name>
</gene>
<feature type="compositionally biased region" description="Basic residues" evidence="2">
    <location>
        <begin position="993"/>
        <end position="1003"/>
    </location>
</feature>
<accession>A0AAD7U294</accession>
<proteinExistence type="predicted"/>
<evidence type="ECO:0000256" key="1">
    <source>
        <dbReference type="SAM" id="Coils"/>
    </source>
</evidence>
<reference evidence="3" key="1">
    <citation type="submission" date="2022-11" db="EMBL/GenBank/DDBJ databases">
        <title>Genome Sequence of Cubamyces cubensis.</title>
        <authorList>
            <person name="Buettner E."/>
        </authorList>
    </citation>
    <scope>NUCLEOTIDE SEQUENCE</scope>
    <source>
        <strain evidence="3">MPL-01</strain>
    </source>
</reference>
<feature type="coiled-coil region" evidence="1">
    <location>
        <begin position="250"/>
        <end position="369"/>
    </location>
</feature>
<feature type="coiled-coil region" evidence="1">
    <location>
        <begin position="194"/>
        <end position="221"/>
    </location>
</feature>
<feature type="region of interest" description="Disordered" evidence="2">
    <location>
        <begin position="28"/>
        <end position="148"/>
    </location>
</feature>
<evidence type="ECO:0000313" key="3">
    <source>
        <dbReference type="EMBL" id="KAJ8496498.1"/>
    </source>
</evidence>
<feature type="compositionally biased region" description="Polar residues" evidence="2">
    <location>
        <begin position="564"/>
        <end position="584"/>
    </location>
</feature>
<keyword evidence="4" id="KW-1185">Reference proteome</keyword>
<keyword evidence="1" id="KW-0175">Coiled coil</keyword>
<feature type="compositionally biased region" description="Basic and acidic residues" evidence="2">
    <location>
        <begin position="735"/>
        <end position="750"/>
    </location>
</feature>
<feature type="compositionally biased region" description="Polar residues" evidence="2">
    <location>
        <begin position="461"/>
        <end position="475"/>
    </location>
</feature>
<evidence type="ECO:0000256" key="2">
    <source>
        <dbReference type="SAM" id="MobiDB-lite"/>
    </source>
</evidence>
<feature type="compositionally biased region" description="Low complexity" evidence="2">
    <location>
        <begin position="97"/>
        <end position="111"/>
    </location>
</feature>
<sequence>MAKEASNPLANFQFEIIGQEPALLKRFSAPGAVSPTQGTNPSPSLSPSPSRSSSPKPPGPNITPPTSRKTLLEALAGIEASMTPSATPRPVEPTDPSSTASRLSGASASAAMPNGKTHLPTSANKTVSTSTTHAPEVTPSSAGHTGSASTHPVLTTFLPVPSLSISALSSHRLGQAEQIHPQHEDAFDVFRHALQRLQAESEEYSRREEETRRAMARQQDQAARWHARADALLEMLTSVFTQAERRVALASHAVHEVERLREVVRRHEEEAAEHRNSLARLEAQASELERELAQKRSQIEEDRSLMTACREELNKVTEQAKAEKAHLVADVKDLNDRMRVQAAQWSKRERELEAALTEQKRVAAQEKERLLAQLREHQVAADMDQKRHAAGLELLEEQLRTALETQRRNRDGGTRGPQNRTMGPAEHIDGASLSPVVGPPPQSSASSSGSQKTVPEAQKAAPSNQLVSAQTSAPYSRSDMDHASREMPPRSSATDNPPVKAEHSTPALTQDPATVRRRPPPAETPTTRRVKPEPSTLGRRPSSTSSPASPVGTQPAFQAPVKPETSTPLHGRQIQLNNSLSPKTNGAPRREQSLDYEPGPSFSQVKVSGHDQLPAVPGKLVGPTATFAPRPQEFNGPRDPFEAAAIVPETPSPAVSFGMSSSEMPVGHPSIPDLAYPSRSNSPALIMSTMPSEDHGVGLGIIDSTQGGPSRIPGPISRGHTPPPPRPLPGQARGLRRDQVPARVAREVDHWSPTPDRPPLYRDPYLPPGRLKRPRDEEESLERSPRRTRISPPVDGPSRPLHDPPHYPPGARSRSRSPYPYHNPRGRSPSPRHSPPRDYAYNGRRGDYSPVRPRSYSRSRSRTRSPTPPPPLVQGANRGVPADGYARPPQADRQESDVHFPQVVAAPVPEPTPGPVRSAAPNVSSRGRPAQRGMAPAASASRAPRAQARRRSSPPVEGTGKVSLLARMGVDVTDAGGKRAPEKATPNKTARGGARKQAAKARRGGLASPHATHQGENDANSLLHRMKSTSKPGDLESRMS</sequence>
<feature type="compositionally biased region" description="Low complexity" evidence="2">
    <location>
        <begin position="541"/>
        <end position="550"/>
    </location>
</feature>
<feature type="compositionally biased region" description="Basic and acidic residues" evidence="2">
    <location>
        <begin position="478"/>
        <end position="488"/>
    </location>
</feature>
<feature type="compositionally biased region" description="Polar residues" evidence="2">
    <location>
        <begin position="119"/>
        <end position="148"/>
    </location>
</feature>
<dbReference type="EMBL" id="JAPEVG010000014">
    <property type="protein sequence ID" value="KAJ8496498.1"/>
    <property type="molecule type" value="Genomic_DNA"/>
</dbReference>
<name>A0AAD7U294_9APHY</name>
<protein>
    <submittedName>
        <fullName evidence="3">Uncharacterized protein</fullName>
    </submittedName>
</protein>
<organism evidence="3 4">
    <name type="scientific">Trametes cubensis</name>
    <dbReference type="NCBI Taxonomy" id="1111947"/>
    <lineage>
        <taxon>Eukaryota</taxon>
        <taxon>Fungi</taxon>
        <taxon>Dikarya</taxon>
        <taxon>Basidiomycota</taxon>
        <taxon>Agaricomycotina</taxon>
        <taxon>Agaricomycetes</taxon>
        <taxon>Polyporales</taxon>
        <taxon>Polyporaceae</taxon>
        <taxon>Trametes</taxon>
    </lineage>
</organism>
<feature type="region of interest" description="Disordered" evidence="2">
    <location>
        <begin position="691"/>
        <end position="1040"/>
    </location>
</feature>
<feature type="compositionally biased region" description="Low complexity" evidence="2">
    <location>
        <begin position="935"/>
        <end position="946"/>
    </location>
</feature>
<comment type="caution">
    <text evidence="3">The sequence shown here is derived from an EMBL/GenBank/DDBJ whole genome shotgun (WGS) entry which is preliminary data.</text>
</comment>